<dbReference type="Proteomes" id="UP000198287">
    <property type="component" value="Unassembled WGS sequence"/>
</dbReference>
<keyword evidence="3" id="KW-1185">Reference proteome</keyword>
<feature type="compositionally biased region" description="Basic residues" evidence="1">
    <location>
        <begin position="36"/>
        <end position="48"/>
    </location>
</feature>
<organism evidence="2 3">
    <name type="scientific">Folsomia candida</name>
    <name type="common">Springtail</name>
    <dbReference type="NCBI Taxonomy" id="158441"/>
    <lineage>
        <taxon>Eukaryota</taxon>
        <taxon>Metazoa</taxon>
        <taxon>Ecdysozoa</taxon>
        <taxon>Arthropoda</taxon>
        <taxon>Hexapoda</taxon>
        <taxon>Collembola</taxon>
        <taxon>Entomobryomorpha</taxon>
        <taxon>Isotomoidea</taxon>
        <taxon>Isotomidae</taxon>
        <taxon>Proisotominae</taxon>
        <taxon>Folsomia</taxon>
    </lineage>
</organism>
<sequence>MPKRKKVIVSSGEESEFGPSDEERSSSSEESTARTLRSRPKTRVISKRKVGDQGPSRVPMNPIMTPSKDDIIHDHAAVGVTGAVQSTYLNPYKRCSQECRSIVDSVLQKKETSSTAGSNRKKSFSKHRNEYGNPDKGTTGMHRIFVTPLTDYKWQLDNVLVGTTKNKDLLKVSKHRSRYTSYKERTKNGRKGCSARRTFKYGYQYAPNASQHLYMLTKSTYIAIQLKKWTRIFMNAICSIKSSDCIRCLARFEKLLKYHLLGTSDVLPQPTVDYMKSWGDGPMIEHWNLFPSELQLFHPNPSEFVILKIDLVNTILQFLPTIPKTDHLVEEINACLDMAAALLDKGKPHEIHEHPSMFSDFMDVQRPKYSTLKLNKNQLGYAEMTVLDKSGSPSDIVDMEQILMIPLSNHEFVPECVVIGRTTQDALKAAYNLSHLTFNSVFLSAPRIGCSARRVYKWGYCYTPSDGKTLHIGSGDEDHAQFLKNFCRIFMGAISSLKSSYCLVKLANFEYVIREHLLSQSDVLPQPTVAYMKSWGDGPMIQHWNLYALEMQLHHPDPTRYVPLKIDLINQVLKLFSKLPNTDQLQNEINVYIDKSAALVDKSKLKPQPAENRYWKSPEDLKLRRKKFRAIELVKSGKSAGRSAKIVKLHKKTVLSHMKKIGLDSSYKPNNPGSDKYTPAELDAEAVELIRGGDSILETSKKCNIPMSALWSACEKAGVSSKFRSGSQPSTEYTDEDITRAVNEVRLQIDSIKGTAKTRGITYSVLQKACKNAQVRSAFGAGSKKKIQHD</sequence>
<comment type="caution">
    <text evidence="2">The sequence shown here is derived from an EMBL/GenBank/DDBJ whole genome shotgun (WGS) entry which is preliminary data.</text>
</comment>
<dbReference type="EMBL" id="LNIX01000008">
    <property type="protein sequence ID" value="OXA50831.1"/>
    <property type="molecule type" value="Genomic_DNA"/>
</dbReference>
<gene>
    <name evidence="2" type="ORF">Fcan01_13956</name>
</gene>
<protein>
    <recommendedName>
        <fullName evidence="4">HTH psq-type domain-containing protein</fullName>
    </recommendedName>
</protein>
<proteinExistence type="predicted"/>
<dbReference type="AlphaFoldDB" id="A0A226E1M3"/>
<evidence type="ECO:0000256" key="1">
    <source>
        <dbReference type="SAM" id="MobiDB-lite"/>
    </source>
</evidence>
<accession>A0A226E1M3</accession>
<name>A0A226E1M3_FOLCA</name>
<feature type="region of interest" description="Disordered" evidence="1">
    <location>
        <begin position="1"/>
        <end position="62"/>
    </location>
</feature>
<reference evidence="2 3" key="1">
    <citation type="submission" date="2015-12" db="EMBL/GenBank/DDBJ databases">
        <title>The genome of Folsomia candida.</title>
        <authorList>
            <person name="Faddeeva A."/>
            <person name="Derks M.F."/>
            <person name="Anvar Y."/>
            <person name="Smit S."/>
            <person name="Van Straalen N."/>
            <person name="Roelofs D."/>
        </authorList>
    </citation>
    <scope>NUCLEOTIDE SEQUENCE [LARGE SCALE GENOMIC DNA]</scope>
    <source>
        <strain evidence="2 3">VU population</strain>
        <tissue evidence="2">Whole body</tissue>
    </source>
</reference>
<feature type="region of interest" description="Disordered" evidence="1">
    <location>
        <begin position="107"/>
        <end position="138"/>
    </location>
</feature>
<evidence type="ECO:0000313" key="3">
    <source>
        <dbReference type="Proteomes" id="UP000198287"/>
    </source>
</evidence>
<evidence type="ECO:0008006" key="4">
    <source>
        <dbReference type="Google" id="ProtNLM"/>
    </source>
</evidence>
<evidence type="ECO:0000313" key="2">
    <source>
        <dbReference type="EMBL" id="OXA50831.1"/>
    </source>
</evidence>